<evidence type="ECO:0008006" key="18">
    <source>
        <dbReference type="Google" id="ProtNLM"/>
    </source>
</evidence>
<reference evidence="17" key="1">
    <citation type="submission" date="2012-12" db="EMBL/GenBank/DDBJ databases">
        <authorList>
            <person name="Hellsten U."/>
            <person name="Grimwood J."/>
            <person name="Chapman J.A."/>
            <person name="Shapiro H."/>
            <person name="Aerts A."/>
            <person name="Otillar R.P."/>
            <person name="Terry A.Y."/>
            <person name="Boore J.L."/>
            <person name="Simakov O."/>
            <person name="Marletaz F."/>
            <person name="Cho S.-J."/>
            <person name="Edsinger-Gonzales E."/>
            <person name="Havlak P."/>
            <person name="Kuo D.-H."/>
            <person name="Larsson T."/>
            <person name="Lv J."/>
            <person name="Arendt D."/>
            <person name="Savage R."/>
            <person name="Osoegawa K."/>
            <person name="de Jong P."/>
            <person name="Lindberg D.R."/>
            <person name="Seaver E.C."/>
            <person name="Weisblat D.A."/>
            <person name="Putnam N.H."/>
            <person name="Grigoriev I.V."/>
            <person name="Rokhsar D.S."/>
        </authorList>
    </citation>
    <scope>NUCLEOTIDE SEQUENCE</scope>
</reference>
<dbReference type="InterPro" id="IPR001478">
    <property type="entry name" value="PDZ"/>
</dbReference>
<keyword evidence="6 11" id="KW-0067">ATP-binding</keyword>
<evidence type="ECO:0000256" key="11">
    <source>
        <dbReference type="PROSITE-ProRule" id="PRU00782"/>
    </source>
</evidence>
<dbReference type="STRING" id="6412.T1G870"/>
<dbReference type="Pfam" id="PF00063">
    <property type="entry name" value="Myosin_head"/>
    <property type="match status" value="1"/>
</dbReference>
<dbReference type="PANTHER" id="PTHR46256:SF3">
    <property type="entry name" value="MYOSIN MOTOR DOMAIN-CONTAINING PROTEIN"/>
    <property type="match status" value="1"/>
</dbReference>
<evidence type="ECO:0000259" key="13">
    <source>
        <dbReference type="PROSITE" id="PS50106"/>
    </source>
</evidence>
<evidence type="ECO:0000313" key="16">
    <source>
        <dbReference type="EnsemblMetazoa" id="HelroP91642"/>
    </source>
</evidence>
<evidence type="ECO:0000256" key="1">
    <source>
        <dbReference type="ARBA" id="ARBA00004245"/>
    </source>
</evidence>
<gene>
    <name evidence="16" type="primary">20217267</name>
    <name evidence="15" type="ORF">HELRODRAFT_91642</name>
</gene>
<dbReference type="GO" id="GO:0016459">
    <property type="term" value="C:myosin complex"/>
    <property type="evidence" value="ECO:0007669"/>
    <property type="project" value="UniProtKB-KW"/>
</dbReference>
<reference evidence="15 17" key="2">
    <citation type="journal article" date="2013" name="Nature">
        <title>Insights into bilaterian evolution from three spiralian genomes.</title>
        <authorList>
            <person name="Simakov O."/>
            <person name="Marletaz F."/>
            <person name="Cho S.J."/>
            <person name="Edsinger-Gonzales E."/>
            <person name="Havlak P."/>
            <person name="Hellsten U."/>
            <person name="Kuo D.H."/>
            <person name="Larsson T."/>
            <person name="Lv J."/>
            <person name="Arendt D."/>
            <person name="Savage R."/>
            <person name="Osoegawa K."/>
            <person name="de Jong P."/>
            <person name="Grimwood J."/>
            <person name="Chapman J.A."/>
            <person name="Shapiro H."/>
            <person name="Aerts A."/>
            <person name="Otillar R.P."/>
            <person name="Terry A.Y."/>
            <person name="Boore J.L."/>
            <person name="Grigoriev I.V."/>
            <person name="Lindberg D.R."/>
            <person name="Seaver E.C."/>
            <person name="Weisblat D.A."/>
            <person name="Putnam N.H."/>
            <person name="Rokhsar D.S."/>
        </authorList>
    </citation>
    <scope>NUCLEOTIDE SEQUENCE</scope>
</reference>
<keyword evidence="7 11" id="KW-0518">Myosin</keyword>
<dbReference type="GeneID" id="20217267"/>
<dbReference type="Gene3D" id="2.30.42.10">
    <property type="match status" value="1"/>
</dbReference>
<feature type="binding site" evidence="11">
    <location>
        <begin position="329"/>
        <end position="336"/>
    </location>
    <ligand>
        <name>ATP</name>
        <dbReference type="ChEBI" id="CHEBI:30616"/>
    </ligand>
</feature>
<keyword evidence="8 11" id="KW-0505">Motor protein</keyword>
<dbReference type="EMBL" id="AMQM01008800">
    <property type="status" value="NOT_ANNOTATED_CDS"/>
    <property type="molecule type" value="Genomic_DNA"/>
</dbReference>
<keyword evidence="5 11" id="KW-0547">Nucleotide-binding</keyword>
<dbReference type="SUPFAM" id="SSF52540">
    <property type="entry name" value="P-loop containing nucleoside triphosphate hydrolases"/>
    <property type="match status" value="1"/>
</dbReference>
<dbReference type="Pfam" id="PF24556">
    <property type="entry name" value="SH3_Myosin-XVIIIa"/>
    <property type="match status" value="1"/>
</dbReference>
<feature type="domain" description="PDZ" evidence="13">
    <location>
        <begin position="38"/>
        <end position="130"/>
    </location>
</feature>
<dbReference type="PRINTS" id="PR00193">
    <property type="entry name" value="MYOSINHEAVY"/>
</dbReference>
<dbReference type="InterPro" id="IPR027417">
    <property type="entry name" value="P-loop_NTPase"/>
</dbReference>
<dbReference type="Proteomes" id="UP000015101">
    <property type="component" value="Unassembled WGS sequence"/>
</dbReference>
<evidence type="ECO:0000256" key="9">
    <source>
        <dbReference type="ARBA" id="ARBA00023212"/>
    </source>
</evidence>
<sequence>METSLVRPDSPTQKTYNNIHLKLPQLTNHPSIKSKQRKISLKRLQTGDFGFSLRKGLTVERGANPDGSDLWKTIIFAESSTKNIIETVFKPGDQIIEINNKNVENWNRDAIIDILKKSADEVIITVRTLPEFSDFIEQMTNYANEDEKSSLSAATPTTTTNSLSSSHQQQLQQQQRQQQQQQLWLIHKKGFSACYQADDHGSANSADGKVNVKVESGQILEVNEDDLEKANPAQYDCIEDLTALRYVNETSVMHVLRQRFLTNLVCTYAGYTTLAVNSLKPLSIYSDKVKEIFRTNLTEDTPPHVYSIAQSTFKSMMTSRKDHSVVALGDSGSGKSFQLDNILNYYVATCGTVNSILNGDHHRCYL</sequence>
<reference evidence="16" key="3">
    <citation type="submission" date="2015-06" db="UniProtKB">
        <authorList>
            <consortium name="EnsemblMetazoa"/>
        </authorList>
    </citation>
    <scope>IDENTIFICATION</scope>
</reference>
<evidence type="ECO:0000256" key="12">
    <source>
        <dbReference type="SAM" id="MobiDB-lite"/>
    </source>
</evidence>
<dbReference type="EnsemblMetazoa" id="HelroT91642">
    <property type="protein sequence ID" value="HelroP91642"/>
    <property type="gene ID" value="HelroG91642"/>
</dbReference>
<keyword evidence="4" id="KW-0677">Repeat</keyword>
<evidence type="ECO:0000256" key="7">
    <source>
        <dbReference type="ARBA" id="ARBA00023123"/>
    </source>
</evidence>
<proteinExistence type="inferred from homology"/>
<dbReference type="InterPro" id="IPR036961">
    <property type="entry name" value="Kinesin_motor_dom_sf"/>
</dbReference>
<protein>
    <recommendedName>
        <fullName evidence="18">PDZ domain-containing protein</fullName>
    </recommendedName>
</protein>
<dbReference type="SUPFAM" id="SSF50156">
    <property type="entry name" value="PDZ domain-like"/>
    <property type="match status" value="1"/>
</dbReference>
<feature type="compositionally biased region" description="Low complexity" evidence="12">
    <location>
        <begin position="150"/>
        <end position="174"/>
    </location>
</feature>
<accession>T1G870</accession>
<keyword evidence="3" id="KW-0963">Cytoplasm</keyword>
<dbReference type="RefSeq" id="XP_009010758.1">
    <property type="nucleotide sequence ID" value="XM_009012510.1"/>
</dbReference>
<evidence type="ECO:0000313" key="15">
    <source>
        <dbReference type="EMBL" id="ESO11163.1"/>
    </source>
</evidence>
<dbReference type="CDD" id="cd06747">
    <property type="entry name" value="PDZ_MYO18-like"/>
    <property type="match status" value="1"/>
</dbReference>
<keyword evidence="17" id="KW-1185">Reference proteome</keyword>
<keyword evidence="11" id="KW-0009">Actin-binding</keyword>
<dbReference type="SMART" id="SM00228">
    <property type="entry name" value="PDZ"/>
    <property type="match status" value="1"/>
</dbReference>
<dbReference type="GO" id="GO:0003774">
    <property type="term" value="F:cytoskeletal motor activity"/>
    <property type="evidence" value="ECO:0007669"/>
    <property type="project" value="UniProtKB-UniRule"/>
</dbReference>
<evidence type="ECO:0000313" key="17">
    <source>
        <dbReference type="Proteomes" id="UP000015101"/>
    </source>
</evidence>
<dbReference type="AlphaFoldDB" id="T1G870"/>
<comment type="subcellular location">
    <subcellularLocation>
        <location evidence="2">Cell projection</location>
    </subcellularLocation>
    <subcellularLocation>
        <location evidence="1">Cytoplasm</location>
        <location evidence="1">Cytoskeleton</location>
    </subcellularLocation>
</comment>
<evidence type="ECO:0000256" key="10">
    <source>
        <dbReference type="ARBA" id="ARBA00023273"/>
    </source>
</evidence>
<dbReference type="Pfam" id="PF00595">
    <property type="entry name" value="PDZ"/>
    <property type="match status" value="1"/>
</dbReference>
<dbReference type="PANTHER" id="PTHR46256">
    <property type="entry name" value="AGAP011099-PA"/>
    <property type="match status" value="1"/>
</dbReference>
<dbReference type="Gene3D" id="3.40.850.10">
    <property type="entry name" value="Kinesin motor domain"/>
    <property type="match status" value="1"/>
</dbReference>
<feature type="domain" description="Myosin motor" evidence="14">
    <location>
        <begin position="236"/>
        <end position="366"/>
    </location>
</feature>
<feature type="region of interest" description="Disordered" evidence="12">
    <location>
        <begin position="145"/>
        <end position="174"/>
    </location>
</feature>
<dbReference type="InterPro" id="IPR057772">
    <property type="entry name" value="SH3_Myo18a"/>
</dbReference>
<comment type="caution">
    <text evidence="11">Lacks conserved residue(s) required for the propagation of feature annotation.</text>
</comment>
<keyword evidence="9" id="KW-0206">Cytoskeleton</keyword>
<dbReference type="InterPro" id="IPR001609">
    <property type="entry name" value="Myosin_head_motor_dom-like"/>
</dbReference>
<evidence type="ECO:0000256" key="5">
    <source>
        <dbReference type="ARBA" id="ARBA00022741"/>
    </source>
</evidence>
<dbReference type="GO" id="GO:0003779">
    <property type="term" value="F:actin binding"/>
    <property type="evidence" value="ECO:0007669"/>
    <property type="project" value="UniProtKB-KW"/>
</dbReference>
<dbReference type="InParanoid" id="T1G870"/>
<evidence type="ECO:0000256" key="2">
    <source>
        <dbReference type="ARBA" id="ARBA00004316"/>
    </source>
</evidence>
<dbReference type="GO" id="GO:0042995">
    <property type="term" value="C:cell projection"/>
    <property type="evidence" value="ECO:0007669"/>
    <property type="project" value="UniProtKB-SubCell"/>
</dbReference>
<dbReference type="InterPro" id="IPR052409">
    <property type="entry name" value="Myosin-III_kinase_activity"/>
</dbReference>
<dbReference type="eggNOG" id="KOG0161">
    <property type="taxonomic scope" value="Eukaryota"/>
</dbReference>
<evidence type="ECO:0000259" key="14">
    <source>
        <dbReference type="PROSITE" id="PS51456"/>
    </source>
</evidence>
<dbReference type="PROSITE" id="PS50106">
    <property type="entry name" value="PDZ"/>
    <property type="match status" value="1"/>
</dbReference>
<dbReference type="PROSITE" id="PS51456">
    <property type="entry name" value="MYOSIN_MOTOR"/>
    <property type="match status" value="1"/>
</dbReference>
<evidence type="ECO:0000256" key="8">
    <source>
        <dbReference type="ARBA" id="ARBA00023175"/>
    </source>
</evidence>
<dbReference type="OrthoDB" id="2914378at2759"/>
<dbReference type="KEGG" id="hro:HELRODRAFT_91642"/>
<comment type="similarity">
    <text evidence="11">Belongs to the TRAFAC class myosin-kinesin ATPase superfamily. Myosin family.</text>
</comment>
<dbReference type="CTD" id="20217267"/>
<evidence type="ECO:0000256" key="6">
    <source>
        <dbReference type="ARBA" id="ARBA00022840"/>
    </source>
</evidence>
<dbReference type="EMBL" id="KB095851">
    <property type="protein sequence ID" value="ESO11163.1"/>
    <property type="molecule type" value="Genomic_DNA"/>
</dbReference>
<organism evidence="16 17">
    <name type="scientific">Helobdella robusta</name>
    <name type="common">Californian leech</name>
    <dbReference type="NCBI Taxonomy" id="6412"/>
    <lineage>
        <taxon>Eukaryota</taxon>
        <taxon>Metazoa</taxon>
        <taxon>Spiralia</taxon>
        <taxon>Lophotrochozoa</taxon>
        <taxon>Annelida</taxon>
        <taxon>Clitellata</taxon>
        <taxon>Hirudinea</taxon>
        <taxon>Rhynchobdellida</taxon>
        <taxon>Glossiphoniidae</taxon>
        <taxon>Helobdella</taxon>
    </lineage>
</organism>
<dbReference type="InterPro" id="IPR036034">
    <property type="entry name" value="PDZ_sf"/>
</dbReference>
<name>T1G870_HELRO</name>
<dbReference type="GO" id="GO:0005524">
    <property type="term" value="F:ATP binding"/>
    <property type="evidence" value="ECO:0007669"/>
    <property type="project" value="UniProtKB-UniRule"/>
</dbReference>
<evidence type="ECO:0000256" key="3">
    <source>
        <dbReference type="ARBA" id="ARBA00022490"/>
    </source>
</evidence>
<evidence type="ECO:0000256" key="4">
    <source>
        <dbReference type="ARBA" id="ARBA00022737"/>
    </source>
</evidence>
<keyword evidence="10" id="KW-0966">Cell projection</keyword>
<dbReference type="HOGENOM" id="CLU_757102_0_0_1"/>